<proteinExistence type="inferred from homology"/>
<dbReference type="AlphaFoldDB" id="A0A9D1WD35"/>
<feature type="domain" description="Methionyl/Valyl/Leucyl/Isoleucyl-tRNA synthetase anticodon-binding" evidence="14">
    <location>
        <begin position="675"/>
        <end position="830"/>
    </location>
</feature>
<dbReference type="InterPro" id="IPR010978">
    <property type="entry name" value="tRNA-bd_arm"/>
</dbReference>
<name>A0A9D1WD35_9GAMM</name>
<dbReference type="GO" id="GO:0002161">
    <property type="term" value="F:aminoacyl-tRNA deacylase activity"/>
    <property type="evidence" value="ECO:0007669"/>
    <property type="project" value="InterPro"/>
</dbReference>
<dbReference type="InterPro" id="IPR013155">
    <property type="entry name" value="M/V/L/I-tRNA-synth_anticd-bd"/>
</dbReference>
<keyword evidence="8 12" id="KW-0175">Coiled coil</keyword>
<dbReference type="FunFam" id="3.40.50.620:FF:000146">
    <property type="entry name" value="Valine--tRNA ligase"/>
    <property type="match status" value="1"/>
</dbReference>
<dbReference type="PANTHER" id="PTHR11946:SF93">
    <property type="entry name" value="VALINE--TRNA LIGASE, CHLOROPLASTIC_MITOCHONDRIAL 2"/>
    <property type="match status" value="1"/>
</dbReference>
<accession>A0A9D1WD35</accession>
<evidence type="ECO:0000256" key="4">
    <source>
        <dbReference type="ARBA" id="ARBA00022598"/>
    </source>
</evidence>
<dbReference type="FunFam" id="1.10.287.380:FF:000001">
    <property type="entry name" value="Valine--tRNA ligase"/>
    <property type="match status" value="1"/>
</dbReference>
<feature type="coiled-coil region" evidence="12">
    <location>
        <begin position="887"/>
        <end position="956"/>
    </location>
</feature>
<evidence type="ECO:0000259" key="13">
    <source>
        <dbReference type="Pfam" id="PF00133"/>
    </source>
</evidence>
<dbReference type="Proteomes" id="UP000886829">
    <property type="component" value="Unassembled WGS sequence"/>
</dbReference>
<reference evidence="16" key="1">
    <citation type="journal article" date="2021" name="PeerJ">
        <title>Extensive microbial diversity within the chicken gut microbiome revealed by metagenomics and culture.</title>
        <authorList>
            <person name="Gilroy R."/>
            <person name="Ravi A."/>
            <person name="Getino M."/>
            <person name="Pursley I."/>
            <person name="Horton D.L."/>
            <person name="Alikhan N.F."/>
            <person name="Baker D."/>
            <person name="Gharbi K."/>
            <person name="Hall N."/>
            <person name="Watson M."/>
            <person name="Adriaenssens E.M."/>
            <person name="Foster-Nyarko E."/>
            <person name="Jarju S."/>
            <person name="Secka A."/>
            <person name="Antonio M."/>
            <person name="Oren A."/>
            <person name="Chaudhuri R.R."/>
            <person name="La Ragione R."/>
            <person name="Hildebrand F."/>
            <person name="Pallen M.J."/>
        </authorList>
    </citation>
    <scope>NUCLEOTIDE SEQUENCE</scope>
    <source>
        <strain evidence="16">USASDec5-558</strain>
    </source>
</reference>
<dbReference type="InterPro" id="IPR009080">
    <property type="entry name" value="tRNAsynth_Ia_anticodon-bd"/>
</dbReference>
<keyword evidence="6 12" id="KW-0067">ATP-binding</keyword>
<dbReference type="Gene3D" id="1.10.730.10">
    <property type="entry name" value="Isoleucyl-tRNA Synthetase, Domain 1"/>
    <property type="match status" value="1"/>
</dbReference>
<protein>
    <recommendedName>
        <fullName evidence="12">Valine--tRNA ligase</fullName>
        <ecNumber evidence="12">6.1.1.9</ecNumber>
    </recommendedName>
    <alternativeName>
        <fullName evidence="12">Valyl-tRNA synthetase</fullName>
        <shortName evidence="12">ValRS</shortName>
    </alternativeName>
</protein>
<feature type="short sequence motif" description="'KMSKS' region" evidence="12">
    <location>
        <begin position="556"/>
        <end position="560"/>
    </location>
</feature>
<dbReference type="PANTHER" id="PTHR11946">
    <property type="entry name" value="VALYL-TRNA SYNTHETASES"/>
    <property type="match status" value="1"/>
</dbReference>
<dbReference type="FunFam" id="3.90.740.10:FF:000003">
    <property type="entry name" value="Valine--tRNA ligase"/>
    <property type="match status" value="1"/>
</dbReference>
<dbReference type="GO" id="GO:0004832">
    <property type="term" value="F:valine-tRNA ligase activity"/>
    <property type="evidence" value="ECO:0007669"/>
    <property type="project" value="UniProtKB-UniRule"/>
</dbReference>
<dbReference type="FunFam" id="1.10.730.10:FF:000009">
    <property type="entry name" value="Valine--tRNA ligase, mitochondrial"/>
    <property type="match status" value="1"/>
</dbReference>
<dbReference type="Pfam" id="PF00133">
    <property type="entry name" value="tRNA-synt_1"/>
    <property type="match status" value="1"/>
</dbReference>
<dbReference type="SUPFAM" id="SSF46589">
    <property type="entry name" value="tRNA-binding arm"/>
    <property type="match status" value="1"/>
</dbReference>
<feature type="binding site" evidence="12">
    <location>
        <position position="559"/>
    </location>
    <ligand>
        <name>ATP</name>
        <dbReference type="ChEBI" id="CHEBI:30616"/>
    </ligand>
</feature>
<dbReference type="SUPFAM" id="SSF47323">
    <property type="entry name" value="Anticodon-binding domain of a subclass of class I aminoacyl-tRNA synthetases"/>
    <property type="match status" value="1"/>
</dbReference>
<dbReference type="SUPFAM" id="SSF50677">
    <property type="entry name" value="ValRS/IleRS/LeuRS editing domain"/>
    <property type="match status" value="1"/>
</dbReference>
<evidence type="ECO:0000256" key="6">
    <source>
        <dbReference type="ARBA" id="ARBA00022840"/>
    </source>
</evidence>
<comment type="caution">
    <text evidence="16">The sequence shown here is derived from an EMBL/GenBank/DDBJ whole genome shotgun (WGS) entry which is preliminary data.</text>
</comment>
<dbReference type="GO" id="GO:0005524">
    <property type="term" value="F:ATP binding"/>
    <property type="evidence" value="ECO:0007669"/>
    <property type="project" value="UniProtKB-UniRule"/>
</dbReference>
<dbReference type="GO" id="GO:0005829">
    <property type="term" value="C:cytosol"/>
    <property type="evidence" value="ECO:0007669"/>
    <property type="project" value="TreeGrafter"/>
</dbReference>
<dbReference type="CDD" id="cd00817">
    <property type="entry name" value="ValRS_core"/>
    <property type="match status" value="1"/>
</dbReference>
<comment type="similarity">
    <text evidence="11 12">Belongs to the class-I aminoacyl-tRNA synthetase family. ValS type 1 subfamily.</text>
</comment>
<evidence type="ECO:0000256" key="1">
    <source>
        <dbReference type="ARBA" id="ARBA00004496"/>
    </source>
</evidence>
<evidence type="ECO:0000313" key="17">
    <source>
        <dbReference type="Proteomes" id="UP000886829"/>
    </source>
</evidence>
<organism evidence="16 17">
    <name type="scientific">Candidatus Anaerobiospirillum pullistercoris</name>
    <dbReference type="NCBI Taxonomy" id="2838452"/>
    <lineage>
        <taxon>Bacteria</taxon>
        <taxon>Pseudomonadati</taxon>
        <taxon>Pseudomonadota</taxon>
        <taxon>Gammaproteobacteria</taxon>
        <taxon>Aeromonadales</taxon>
        <taxon>Succinivibrionaceae</taxon>
        <taxon>Anaerobiospirillum</taxon>
    </lineage>
</organism>
<comment type="function">
    <text evidence="12">Catalyzes the attachment of valine to tRNA(Val). As ValRS can inadvertently accommodate and process structurally similar amino acids such as threonine, to avoid such errors, it has a 'posttransfer' editing activity that hydrolyzes mischarged Thr-tRNA(Val) in a tRNA-dependent manner.</text>
</comment>
<keyword evidence="7 12" id="KW-0648">Protein biosynthesis</keyword>
<dbReference type="GO" id="GO:0006438">
    <property type="term" value="P:valyl-tRNA aminoacylation"/>
    <property type="evidence" value="ECO:0007669"/>
    <property type="project" value="UniProtKB-UniRule"/>
</dbReference>
<dbReference type="InterPro" id="IPR002300">
    <property type="entry name" value="aa-tRNA-synth_Ia"/>
</dbReference>
<reference evidence="16" key="2">
    <citation type="submission" date="2021-04" db="EMBL/GenBank/DDBJ databases">
        <authorList>
            <person name="Gilroy R."/>
        </authorList>
    </citation>
    <scope>NUCLEOTIDE SEQUENCE</scope>
    <source>
        <strain evidence="16">USASDec5-558</strain>
    </source>
</reference>
<comment type="domain">
    <text evidence="12">ValRS has two distinct active sites: one for aminoacylation and one for editing. The misactivated threonine is translocated from the active site to the editing site.</text>
</comment>
<comment type="subcellular location">
    <subcellularLocation>
        <location evidence="1 12">Cytoplasm</location>
    </subcellularLocation>
</comment>
<sequence>MEIDKTYQPENFESDIYQKWEEQGFFKPNGDQSKPSFSIALPPPNVTGSLHMGHAFQQTIMDSLIRYHRMKGDNTLWQCGTDHAGIATQMVVERKLAAEEGLTRHDLGREEFINRIWQWKEQSGGTITRQMRRLGDSVDWTRERFTMDEGLSRAVLEVFVRLYDEDLIYRGKRLVNWDPKLRTAISDLEVENREVKGSMWYIRYPLADGLKTKDGKDYLLVATTRPETLLGDTAVAVNPKDERFDDLIGKELVLPLVGRRIPVVADEHANMETGTGCVKITPAHDFNDYAVGKRHKLPMVNIFTEDAHVRDNGEVFNTDGEPSTETTDFIPEAYRGLERFAARKAMVADLETLGLLDHIEDHTLAQPFGDRGGVPIEPMLTDQWYVRAKILGKEALAAVEDGRIKFVPSQYTNMYYSWMRDLQDWCISRQLWWGHRIPAWYDEQGKVYVARNEEEVRQKYGLGADVTLTQDPDVLDTWFSSALWTFSTLGWPDNTDALKMYHPTSVLVTGFDIIFFWIARMIMMTLHFIKNEDGTPQIPFHTVYVTGLIRDEEGQKMSKSKGNVLDPIDMIDGISVDDLVAKRTANMMQPQIAEKIAKRTRKQFKDGIAPHGTDALRFTLCALASNGRDINWDMKRLDGYRNFCNKIWNASRFVLMNVDASKLQKPEDKDLSLADRFILSRLSKAIANVESAMNSYRFDQVATSLYEFIWNEYCDWYLEFTKAILKNPEASEAQKNATSYTLVNVLETVLRLAHPVIPFITETIWQQTAPMLGRMNEQKTIMLAPFPKSEELPQDEDAERAIAWIQSFTTGVRNLRAEMKASPNTTLTVMLRGAGDLEHECVEHHSHYLTLLSNIEKPTFVEAGDTLPPCVSKPLGKAEVLIPMKDLVNKEAELKRLGEMAAKLEGMIKGGEAKLNNEAFVSKAPAKIIEGAKAQLELNKEQLAKIQAQIAELNKL</sequence>
<dbReference type="Pfam" id="PF08264">
    <property type="entry name" value="Anticodon_1"/>
    <property type="match status" value="1"/>
</dbReference>
<comment type="domain">
    <text evidence="12">The C-terminal coiled-coil domain is crucial for aminoacylation activity.</text>
</comment>
<comment type="catalytic activity">
    <reaction evidence="10 12">
        <text>tRNA(Val) + L-valine + ATP = L-valyl-tRNA(Val) + AMP + diphosphate</text>
        <dbReference type="Rhea" id="RHEA:10704"/>
        <dbReference type="Rhea" id="RHEA-COMP:9672"/>
        <dbReference type="Rhea" id="RHEA-COMP:9708"/>
        <dbReference type="ChEBI" id="CHEBI:30616"/>
        <dbReference type="ChEBI" id="CHEBI:33019"/>
        <dbReference type="ChEBI" id="CHEBI:57762"/>
        <dbReference type="ChEBI" id="CHEBI:78442"/>
        <dbReference type="ChEBI" id="CHEBI:78537"/>
        <dbReference type="ChEBI" id="CHEBI:456215"/>
        <dbReference type="EC" id="6.1.1.9"/>
    </reaction>
</comment>
<evidence type="ECO:0000256" key="8">
    <source>
        <dbReference type="ARBA" id="ARBA00023054"/>
    </source>
</evidence>
<dbReference type="FunFam" id="3.90.740.10:FF:000004">
    <property type="entry name" value="Valine--tRNA ligase"/>
    <property type="match status" value="1"/>
</dbReference>
<dbReference type="CDD" id="cd07962">
    <property type="entry name" value="Anticodon_Ia_Val"/>
    <property type="match status" value="1"/>
</dbReference>
<keyword evidence="5 12" id="KW-0547">Nucleotide-binding</keyword>
<keyword evidence="9 12" id="KW-0030">Aminoacyl-tRNA synthetase</keyword>
<dbReference type="PROSITE" id="PS00178">
    <property type="entry name" value="AA_TRNA_LIGASE_I"/>
    <property type="match status" value="1"/>
</dbReference>
<dbReference type="NCBIfam" id="TIGR00422">
    <property type="entry name" value="valS"/>
    <property type="match status" value="1"/>
</dbReference>
<keyword evidence="4 12" id="KW-0436">Ligase</keyword>
<evidence type="ECO:0000256" key="12">
    <source>
        <dbReference type="HAMAP-Rule" id="MF_02004"/>
    </source>
</evidence>
<dbReference type="Gene3D" id="1.10.287.380">
    <property type="entry name" value="Valyl-tRNA synthetase, C-terminal domain"/>
    <property type="match status" value="1"/>
</dbReference>
<evidence type="ECO:0000259" key="15">
    <source>
        <dbReference type="Pfam" id="PF10458"/>
    </source>
</evidence>
<dbReference type="FunFam" id="3.40.50.620:FF:000032">
    <property type="entry name" value="Valine--tRNA ligase"/>
    <property type="match status" value="1"/>
</dbReference>
<feature type="domain" description="Valyl-tRNA synthetase tRNA-binding arm" evidence="15">
    <location>
        <begin position="891"/>
        <end position="953"/>
    </location>
</feature>
<dbReference type="NCBIfam" id="NF004349">
    <property type="entry name" value="PRK05729.1"/>
    <property type="match status" value="1"/>
</dbReference>
<dbReference type="SUPFAM" id="SSF52374">
    <property type="entry name" value="Nucleotidylyl transferase"/>
    <property type="match status" value="1"/>
</dbReference>
<feature type="domain" description="Aminoacyl-tRNA synthetase class Ia" evidence="13">
    <location>
        <begin position="16"/>
        <end position="633"/>
    </location>
</feature>
<dbReference type="Gene3D" id="3.90.740.10">
    <property type="entry name" value="Valyl/Leucyl/Isoleucyl-tRNA synthetase, editing domain"/>
    <property type="match status" value="2"/>
</dbReference>
<dbReference type="EC" id="6.1.1.9" evidence="12"/>
<evidence type="ECO:0000256" key="10">
    <source>
        <dbReference type="ARBA" id="ARBA00047552"/>
    </source>
</evidence>
<evidence type="ECO:0000313" key="16">
    <source>
        <dbReference type="EMBL" id="HIX56991.1"/>
    </source>
</evidence>
<feature type="short sequence motif" description="'HIGH' region" evidence="12">
    <location>
        <begin position="44"/>
        <end position="54"/>
    </location>
</feature>
<evidence type="ECO:0000256" key="7">
    <source>
        <dbReference type="ARBA" id="ARBA00022917"/>
    </source>
</evidence>
<dbReference type="InterPro" id="IPR037118">
    <property type="entry name" value="Val-tRNA_synth_C_sf"/>
</dbReference>
<evidence type="ECO:0000256" key="11">
    <source>
        <dbReference type="ARBA" id="ARBA00060830"/>
    </source>
</evidence>
<comment type="subunit">
    <text evidence="2 12">Monomer.</text>
</comment>
<keyword evidence="3 12" id="KW-0963">Cytoplasm</keyword>
<dbReference type="InterPro" id="IPR033705">
    <property type="entry name" value="Anticodon_Ia_Val"/>
</dbReference>
<dbReference type="HAMAP" id="MF_02004">
    <property type="entry name" value="Val_tRNA_synth_type1"/>
    <property type="match status" value="1"/>
</dbReference>
<dbReference type="InterPro" id="IPR019499">
    <property type="entry name" value="Val-tRNA_synth_tRNA-bd"/>
</dbReference>
<dbReference type="InterPro" id="IPR009008">
    <property type="entry name" value="Val/Leu/Ile-tRNA-synth_edit"/>
</dbReference>
<evidence type="ECO:0000256" key="2">
    <source>
        <dbReference type="ARBA" id="ARBA00011245"/>
    </source>
</evidence>
<dbReference type="InterPro" id="IPR002303">
    <property type="entry name" value="Valyl-tRNA_ligase"/>
</dbReference>
<dbReference type="InterPro" id="IPR001412">
    <property type="entry name" value="aa-tRNA-synth_I_CS"/>
</dbReference>
<dbReference type="EMBL" id="DXEV01000113">
    <property type="protein sequence ID" value="HIX56991.1"/>
    <property type="molecule type" value="Genomic_DNA"/>
</dbReference>
<dbReference type="Gene3D" id="3.40.50.620">
    <property type="entry name" value="HUPs"/>
    <property type="match status" value="2"/>
</dbReference>
<evidence type="ECO:0000259" key="14">
    <source>
        <dbReference type="Pfam" id="PF08264"/>
    </source>
</evidence>
<gene>
    <name evidence="12" type="primary">valS</name>
    <name evidence="16" type="ORF">H9850_05925</name>
</gene>
<evidence type="ECO:0000256" key="9">
    <source>
        <dbReference type="ARBA" id="ARBA00023146"/>
    </source>
</evidence>
<evidence type="ECO:0000256" key="5">
    <source>
        <dbReference type="ARBA" id="ARBA00022741"/>
    </source>
</evidence>
<dbReference type="Pfam" id="PF10458">
    <property type="entry name" value="Val_tRNA-synt_C"/>
    <property type="match status" value="1"/>
</dbReference>
<dbReference type="InterPro" id="IPR014729">
    <property type="entry name" value="Rossmann-like_a/b/a_fold"/>
</dbReference>
<evidence type="ECO:0000256" key="3">
    <source>
        <dbReference type="ARBA" id="ARBA00022490"/>
    </source>
</evidence>
<dbReference type="PRINTS" id="PR00986">
    <property type="entry name" value="TRNASYNTHVAL"/>
</dbReference>